<dbReference type="Pfam" id="PF12019">
    <property type="entry name" value="GspH"/>
    <property type="match status" value="1"/>
</dbReference>
<dbReference type="PROSITE" id="PS00409">
    <property type="entry name" value="PROKAR_NTER_METHYL"/>
    <property type="match status" value="1"/>
</dbReference>
<evidence type="ECO:0000313" key="13">
    <source>
        <dbReference type="EMBL" id="QGG81331.1"/>
    </source>
</evidence>
<dbReference type="InterPro" id="IPR045584">
    <property type="entry name" value="Pilin-like"/>
</dbReference>
<keyword evidence="14" id="KW-1185">Reference proteome</keyword>
<keyword evidence="7" id="KW-1133">Transmembrane helix</keyword>
<proteinExistence type="inferred from homology"/>
<evidence type="ECO:0000256" key="5">
    <source>
        <dbReference type="ARBA" id="ARBA00022519"/>
    </source>
</evidence>
<evidence type="ECO:0000313" key="14">
    <source>
        <dbReference type="Proteomes" id="UP000388235"/>
    </source>
</evidence>
<dbReference type="Proteomes" id="UP000388235">
    <property type="component" value="Chromosome"/>
</dbReference>
<sequence>MRKNAGFSLLESLIVVALIALLATLATSGGQSSLERVRVHQQRAALSKLLMLARATAITRASPVQVDRIDGQWWLLDARGAPLQTANAEHARWRGFRALPIQFSADGGASNGSLWFCVAPFEHARGLTLSRAGRLRRSTDRNHDGVHETGAGTAIDCAR</sequence>
<evidence type="ECO:0000256" key="2">
    <source>
        <dbReference type="ARBA" id="ARBA00021549"/>
    </source>
</evidence>
<organism evidence="13 14">
    <name type="scientific">Litorivicinus lipolyticus</name>
    <dbReference type="NCBI Taxonomy" id="418701"/>
    <lineage>
        <taxon>Bacteria</taxon>
        <taxon>Pseudomonadati</taxon>
        <taxon>Pseudomonadota</taxon>
        <taxon>Gammaproteobacteria</taxon>
        <taxon>Oceanospirillales</taxon>
        <taxon>Litorivicinaceae</taxon>
        <taxon>Litorivicinus</taxon>
    </lineage>
</organism>
<evidence type="ECO:0000256" key="6">
    <source>
        <dbReference type="ARBA" id="ARBA00022692"/>
    </source>
</evidence>
<comment type="subcellular location">
    <subcellularLocation>
        <location evidence="1">Cell inner membrane</location>
        <topology evidence="1">Single-pass membrane protein</topology>
    </subcellularLocation>
</comment>
<gene>
    <name evidence="13" type="ORF">GH975_10075</name>
</gene>
<dbReference type="GO" id="GO:0015627">
    <property type="term" value="C:type II protein secretion system complex"/>
    <property type="evidence" value="ECO:0007669"/>
    <property type="project" value="InterPro"/>
</dbReference>
<evidence type="ECO:0000256" key="4">
    <source>
        <dbReference type="ARBA" id="ARBA00022481"/>
    </source>
</evidence>
<dbReference type="OrthoDB" id="2313614at2"/>
<dbReference type="GO" id="GO:0015628">
    <property type="term" value="P:protein secretion by the type II secretion system"/>
    <property type="evidence" value="ECO:0007669"/>
    <property type="project" value="InterPro"/>
</dbReference>
<dbReference type="AlphaFoldDB" id="A0A5Q2QG25"/>
<keyword evidence="6" id="KW-0812">Transmembrane</keyword>
<evidence type="ECO:0000256" key="11">
    <source>
        <dbReference type="SAM" id="MobiDB-lite"/>
    </source>
</evidence>
<evidence type="ECO:0000256" key="9">
    <source>
        <dbReference type="ARBA" id="ARBA00025772"/>
    </source>
</evidence>
<evidence type="ECO:0000256" key="8">
    <source>
        <dbReference type="ARBA" id="ARBA00023136"/>
    </source>
</evidence>
<accession>A0A5Q2QG25</accession>
<dbReference type="InterPro" id="IPR012902">
    <property type="entry name" value="N_methyl_site"/>
</dbReference>
<feature type="region of interest" description="Disordered" evidence="11">
    <location>
        <begin position="139"/>
        <end position="159"/>
    </location>
</feature>
<dbReference type="GO" id="GO:0005886">
    <property type="term" value="C:plasma membrane"/>
    <property type="evidence" value="ECO:0007669"/>
    <property type="project" value="UniProtKB-SubCell"/>
</dbReference>
<comment type="similarity">
    <text evidence="9">Belongs to the GSP H family.</text>
</comment>
<keyword evidence="8" id="KW-0472">Membrane</keyword>
<keyword evidence="5" id="KW-0997">Cell inner membrane</keyword>
<dbReference type="Pfam" id="PF07963">
    <property type="entry name" value="N_methyl"/>
    <property type="match status" value="1"/>
</dbReference>
<evidence type="ECO:0000256" key="10">
    <source>
        <dbReference type="ARBA" id="ARBA00030775"/>
    </source>
</evidence>
<dbReference type="KEGG" id="llp:GH975_10075"/>
<dbReference type="RefSeq" id="WP_153714834.1">
    <property type="nucleotide sequence ID" value="NZ_CP045871.1"/>
</dbReference>
<evidence type="ECO:0000259" key="12">
    <source>
        <dbReference type="Pfam" id="PF12019"/>
    </source>
</evidence>
<keyword evidence="3" id="KW-1003">Cell membrane</keyword>
<dbReference type="InterPro" id="IPR022346">
    <property type="entry name" value="T2SS_GspH"/>
</dbReference>
<protein>
    <recommendedName>
        <fullName evidence="2">Type II secretion system protein H</fullName>
    </recommendedName>
    <alternativeName>
        <fullName evidence="10">General secretion pathway protein H</fullName>
    </alternativeName>
</protein>
<evidence type="ECO:0000256" key="1">
    <source>
        <dbReference type="ARBA" id="ARBA00004377"/>
    </source>
</evidence>
<feature type="domain" description="General secretion pathway GspH" evidence="12">
    <location>
        <begin position="45"/>
        <end position="133"/>
    </location>
</feature>
<name>A0A5Q2QG25_9GAMM</name>
<reference evidence="13 14" key="1">
    <citation type="submission" date="2019-11" db="EMBL/GenBank/DDBJ databases">
        <authorList>
            <person name="Khan S.A."/>
            <person name="Jeon C.O."/>
            <person name="Chun B.H."/>
        </authorList>
    </citation>
    <scope>NUCLEOTIDE SEQUENCE [LARGE SCALE GENOMIC DNA]</scope>
    <source>
        <strain evidence="13 14">IMCC 1097</strain>
    </source>
</reference>
<evidence type="ECO:0000256" key="7">
    <source>
        <dbReference type="ARBA" id="ARBA00022989"/>
    </source>
</evidence>
<dbReference type="EMBL" id="CP045871">
    <property type="protein sequence ID" value="QGG81331.1"/>
    <property type="molecule type" value="Genomic_DNA"/>
</dbReference>
<evidence type="ECO:0000256" key="3">
    <source>
        <dbReference type="ARBA" id="ARBA00022475"/>
    </source>
</evidence>
<dbReference type="NCBIfam" id="TIGR02532">
    <property type="entry name" value="IV_pilin_GFxxxE"/>
    <property type="match status" value="1"/>
</dbReference>
<dbReference type="Gene3D" id="3.55.40.10">
    <property type="entry name" value="minor pseudopilin epsh domain"/>
    <property type="match status" value="1"/>
</dbReference>
<keyword evidence="4" id="KW-0488">Methylation</keyword>
<dbReference type="SUPFAM" id="SSF54523">
    <property type="entry name" value="Pili subunits"/>
    <property type="match status" value="1"/>
</dbReference>